<evidence type="ECO:0000256" key="1">
    <source>
        <dbReference type="SAM" id="Phobius"/>
    </source>
</evidence>
<evidence type="ECO:0000313" key="3">
    <source>
        <dbReference type="EMBL" id="QKS58935.1"/>
    </source>
</evidence>
<keyword evidence="1" id="KW-0812">Transmembrane</keyword>
<feature type="transmembrane region" description="Helical" evidence="1">
    <location>
        <begin position="99"/>
        <end position="116"/>
    </location>
</feature>
<feature type="transmembrane region" description="Helical" evidence="1">
    <location>
        <begin position="70"/>
        <end position="87"/>
    </location>
</feature>
<organism evidence="2 4">
    <name type="scientific">Paenibacillus barcinonensis</name>
    <dbReference type="NCBI Taxonomy" id="198119"/>
    <lineage>
        <taxon>Bacteria</taxon>
        <taxon>Bacillati</taxon>
        <taxon>Bacillota</taxon>
        <taxon>Bacilli</taxon>
        <taxon>Bacillales</taxon>
        <taxon>Paenibacillaceae</taxon>
        <taxon>Paenibacillus</taxon>
    </lineage>
</organism>
<gene>
    <name evidence="2" type="ORF">DFQ00_11944</name>
    <name evidence="3" type="ORF">HUB98_23765</name>
</gene>
<feature type="transmembrane region" description="Helical" evidence="1">
    <location>
        <begin position="16"/>
        <end position="36"/>
    </location>
</feature>
<name>A0A2V4UZ68_PAEBA</name>
<evidence type="ECO:0000313" key="5">
    <source>
        <dbReference type="Proteomes" id="UP000509327"/>
    </source>
</evidence>
<protein>
    <recommendedName>
        <fullName evidence="6">Membrane protein YqhR</fullName>
    </recommendedName>
</protein>
<accession>A0A2V4UZ68</accession>
<feature type="transmembrane region" description="Helical" evidence="1">
    <location>
        <begin position="128"/>
        <end position="149"/>
    </location>
</feature>
<dbReference type="OrthoDB" id="1443299at2"/>
<sequence>MPDTTRHPSRSLKSSLPWLSGIITGWISGVVLGFFLKAVQALTGEKVYTLLLNIDFVPGLPPHLPEWFEFALHLGVSVVIGIFYIWWVKRSGHPLSRGLGLGAVSSLLYIPLAPLSSRVPDLNDAGAILYWTAGHILFGAVLGLCGKYVHAKKRPLVQ</sequence>
<proteinExistence type="predicted"/>
<dbReference type="EMBL" id="QJSW01000019">
    <property type="protein sequence ID" value="PYE45497.1"/>
    <property type="molecule type" value="Genomic_DNA"/>
</dbReference>
<dbReference type="Proteomes" id="UP000247790">
    <property type="component" value="Unassembled WGS sequence"/>
</dbReference>
<evidence type="ECO:0008006" key="6">
    <source>
        <dbReference type="Google" id="ProtNLM"/>
    </source>
</evidence>
<dbReference type="Proteomes" id="UP000509327">
    <property type="component" value="Chromosome"/>
</dbReference>
<keyword evidence="1" id="KW-1133">Transmembrane helix</keyword>
<dbReference type="EMBL" id="CP054614">
    <property type="protein sequence ID" value="QKS58935.1"/>
    <property type="molecule type" value="Genomic_DNA"/>
</dbReference>
<reference evidence="3 5" key="2">
    <citation type="submission" date="2020-06" db="EMBL/GenBank/DDBJ databases">
        <title>Complete genome of Paenibacillus barcinonensis KACC11450.</title>
        <authorList>
            <person name="Kim M."/>
            <person name="Park Y.-J."/>
            <person name="Shin J.-H."/>
        </authorList>
    </citation>
    <scope>NUCLEOTIDE SEQUENCE [LARGE SCALE GENOMIC DNA]</scope>
    <source>
        <strain evidence="3 5">KACC11450</strain>
    </source>
</reference>
<reference evidence="2 4" key="1">
    <citation type="submission" date="2018-06" db="EMBL/GenBank/DDBJ databases">
        <title>Genomic Encyclopedia of Type Strains, Phase III (KMG-III): the genomes of soil and plant-associated and newly described type strains.</title>
        <authorList>
            <person name="Whitman W."/>
        </authorList>
    </citation>
    <scope>NUCLEOTIDE SEQUENCE [LARGE SCALE GENOMIC DNA]</scope>
    <source>
        <strain evidence="2 4">CECT 7022</strain>
    </source>
</reference>
<dbReference type="AlphaFoldDB" id="A0A2V4UZ68"/>
<evidence type="ECO:0000313" key="4">
    <source>
        <dbReference type="Proteomes" id="UP000247790"/>
    </source>
</evidence>
<dbReference type="RefSeq" id="WP_110898657.1">
    <property type="nucleotide sequence ID" value="NZ_CP054614.1"/>
</dbReference>
<evidence type="ECO:0000313" key="2">
    <source>
        <dbReference type="EMBL" id="PYE45497.1"/>
    </source>
</evidence>
<keyword evidence="1" id="KW-0472">Membrane</keyword>
<keyword evidence="5" id="KW-1185">Reference proteome</keyword>